<dbReference type="OrthoDB" id="7876487at2"/>
<dbReference type="EMBL" id="OAOQ01000016">
    <property type="protein sequence ID" value="SNX73632.1"/>
    <property type="molecule type" value="Genomic_DNA"/>
</dbReference>
<evidence type="ECO:0000313" key="2">
    <source>
        <dbReference type="Proteomes" id="UP000219467"/>
    </source>
</evidence>
<gene>
    <name evidence="1" type="ORF">SAMN05878503_1162</name>
</gene>
<accession>A0A285D1F4</accession>
<dbReference type="AlphaFoldDB" id="A0A285D1F4"/>
<reference evidence="2" key="1">
    <citation type="submission" date="2017-08" db="EMBL/GenBank/DDBJ databases">
        <authorList>
            <person name="Varghese N."/>
            <person name="Submissions S."/>
        </authorList>
    </citation>
    <scope>NUCLEOTIDE SEQUENCE [LARGE SCALE GENOMIC DNA]</scope>
    <source>
        <strain evidence="2">JA234</strain>
    </source>
</reference>
<keyword evidence="2" id="KW-1185">Reference proteome</keyword>
<dbReference type="RefSeq" id="WP_141400073.1">
    <property type="nucleotide sequence ID" value="NZ_OAOQ01000016.1"/>
</dbReference>
<evidence type="ECO:0000313" key="1">
    <source>
        <dbReference type="EMBL" id="SNX73632.1"/>
    </source>
</evidence>
<sequence>MPYVPVATERYFHRVQRFVLGDGERFATVVDEAGAPAYYPTALALSRWSRSISADTMAAEAADLVHLGLWAHREHIDLNARMEAGAYLNVEVFYGEREQTDAGVSA</sequence>
<dbReference type="Proteomes" id="UP000219467">
    <property type="component" value="Unassembled WGS sequence"/>
</dbReference>
<proteinExistence type="predicted"/>
<name>A0A285D1F4_9RHOB</name>
<organism evidence="1 2">
    <name type="scientific">Cereibacter ovatus</name>
    <dbReference type="NCBI Taxonomy" id="439529"/>
    <lineage>
        <taxon>Bacteria</taxon>
        <taxon>Pseudomonadati</taxon>
        <taxon>Pseudomonadota</taxon>
        <taxon>Alphaproteobacteria</taxon>
        <taxon>Rhodobacterales</taxon>
        <taxon>Paracoccaceae</taxon>
        <taxon>Cereibacter</taxon>
    </lineage>
</organism>
<protein>
    <submittedName>
        <fullName evidence="1">Uncharacterized protein</fullName>
    </submittedName>
</protein>